<dbReference type="PANTHER" id="PTHR43085:SF1">
    <property type="entry name" value="PSEUDOURIDINE KINASE-RELATED"/>
    <property type="match status" value="1"/>
</dbReference>
<evidence type="ECO:0000256" key="3">
    <source>
        <dbReference type="ARBA" id="ARBA00022741"/>
    </source>
</evidence>
<evidence type="ECO:0000313" key="8">
    <source>
        <dbReference type="Proteomes" id="UP000194968"/>
    </source>
</evidence>
<evidence type="ECO:0000256" key="5">
    <source>
        <dbReference type="ARBA" id="ARBA00022840"/>
    </source>
</evidence>
<evidence type="ECO:0000256" key="1">
    <source>
        <dbReference type="ARBA" id="ARBA00010688"/>
    </source>
</evidence>
<accession>A0A242NUE8</accession>
<keyword evidence="5" id="KW-0067">ATP-binding</keyword>
<dbReference type="RefSeq" id="WP_086320602.1">
    <property type="nucleotide sequence ID" value="NZ_NASD01000019.1"/>
</dbReference>
<evidence type="ECO:0000259" key="6">
    <source>
        <dbReference type="Pfam" id="PF00294"/>
    </source>
</evidence>
<dbReference type="CDD" id="cd01166">
    <property type="entry name" value="KdgK"/>
    <property type="match status" value="1"/>
</dbReference>
<dbReference type="PROSITE" id="PS00584">
    <property type="entry name" value="PFKB_KINASES_2"/>
    <property type="match status" value="1"/>
</dbReference>
<dbReference type="AlphaFoldDB" id="A0A242NUE8"/>
<name>A0A242NUE8_9GAMM</name>
<dbReference type="Proteomes" id="UP000194968">
    <property type="component" value="Unassembled WGS sequence"/>
</dbReference>
<evidence type="ECO:0000313" key="7">
    <source>
        <dbReference type="EMBL" id="OTQ49312.1"/>
    </source>
</evidence>
<dbReference type="OrthoDB" id="9795789at2"/>
<dbReference type="InterPro" id="IPR002173">
    <property type="entry name" value="Carboh/pur_kinase_PfkB_CS"/>
</dbReference>
<dbReference type="Gene3D" id="3.40.1190.20">
    <property type="match status" value="1"/>
</dbReference>
<reference evidence="7 8" key="1">
    <citation type="submission" date="2017-03" db="EMBL/GenBank/DDBJ databases">
        <title>Comparative genomics of honeybee gut symbionts reveal geographically distinct and subgroup specific antibiotic resistance.</title>
        <authorList>
            <person name="Ludvigsen J."/>
            <person name="Porcellato D."/>
            <person name="Labee-Lund T.M."/>
            <person name="Amdam G.V."/>
            <person name="Rudi K."/>
        </authorList>
    </citation>
    <scope>NUCLEOTIDE SEQUENCE [LARGE SCALE GENOMIC DNA]</scope>
    <source>
        <strain evidence="7 8">A-4-12</strain>
    </source>
</reference>
<protein>
    <submittedName>
        <fullName evidence="7">Sugar kinase</fullName>
    </submittedName>
</protein>
<evidence type="ECO:0000256" key="2">
    <source>
        <dbReference type="ARBA" id="ARBA00022679"/>
    </source>
</evidence>
<comment type="similarity">
    <text evidence="1">Belongs to the carbohydrate kinase PfkB family.</text>
</comment>
<proteinExistence type="inferred from homology"/>
<sequence>MKKVFTLGEIVVEIMANQKGQLFTHDGLWKGPFASGAPAIFIDQVAKLDEPAAMISCVGNDGFGELNIKKLADDGVDISHIKVMDDQTTGSAFVTYHEDGSRDFIFNIKNAACALINEDMVSQKILQDCDHLHIMGSSLFSKQILDTAKKAIAIVKQNKGIISFDPNIRKEMLNLPGVKDALLAILQQTDIYLPSESEVTLLADTDNEKQAIDYFLNNGISSIVIKKGDKGASYYSASESFDVQPHLVTEIDPTGAGDCFGGAYVALIHKGFTAKKALTYANACGALAVTKQGPMQGTSTLEQLEKFLQK</sequence>
<comment type="caution">
    <text evidence="7">The sequence shown here is derived from an EMBL/GenBank/DDBJ whole genome shotgun (WGS) entry which is preliminary data.</text>
</comment>
<dbReference type="InterPro" id="IPR050306">
    <property type="entry name" value="PfkB_Carbo_kinase"/>
</dbReference>
<organism evidence="7 8">
    <name type="scientific">Gilliamella apis</name>
    <dbReference type="NCBI Taxonomy" id="1970738"/>
    <lineage>
        <taxon>Bacteria</taxon>
        <taxon>Pseudomonadati</taxon>
        <taxon>Pseudomonadota</taxon>
        <taxon>Gammaproteobacteria</taxon>
        <taxon>Orbales</taxon>
        <taxon>Orbaceae</taxon>
        <taxon>Gilliamella</taxon>
    </lineage>
</organism>
<dbReference type="EMBL" id="NASK01000096">
    <property type="protein sequence ID" value="OTQ49312.1"/>
    <property type="molecule type" value="Genomic_DNA"/>
</dbReference>
<evidence type="ECO:0000256" key="4">
    <source>
        <dbReference type="ARBA" id="ARBA00022777"/>
    </source>
</evidence>
<keyword evidence="3" id="KW-0547">Nucleotide-binding</keyword>
<dbReference type="PANTHER" id="PTHR43085">
    <property type="entry name" value="HEXOKINASE FAMILY MEMBER"/>
    <property type="match status" value="1"/>
</dbReference>
<keyword evidence="2" id="KW-0808">Transferase</keyword>
<dbReference type="InterPro" id="IPR029056">
    <property type="entry name" value="Ribokinase-like"/>
</dbReference>
<dbReference type="GO" id="GO:0005524">
    <property type="term" value="F:ATP binding"/>
    <property type="evidence" value="ECO:0007669"/>
    <property type="project" value="UniProtKB-KW"/>
</dbReference>
<feature type="domain" description="Carbohydrate kinase PfkB" evidence="6">
    <location>
        <begin position="3"/>
        <end position="297"/>
    </location>
</feature>
<dbReference type="GO" id="GO:0016301">
    <property type="term" value="F:kinase activity"/>
    <property type="evidence" value="ECO:0007669"/>
    <property type="project" value="UniProtKB-KW"/>
</dbReference>
<dbReference type="Pfam" id="PF00294">
    <property type="entry name" value="PfkB"/>
    <property type="match status" value="1"/>
</dbReference>
<dbReference type="InterPro" id="IPR011611">
    <property type="entry name" value="PfkB_dom"/>
</dbReference>
<keyword evidence="4 7" id="KW-0418">Kinase</keyword>
<dbReference type="SUPFAM" id="SSF53613">
    <property type="entry name" value="Ribokinase-like"/>
    <property type="match status" value="1"/>
</dbReference>
<gene>
    <name evidence="7" type="ORF">B6D06_06820</name>
</gene>